<organism evidence="1 2">
    <name type="scientific">Rhodococcus wratislaviensis</name>
    <name type="common">Tsukamurella wratislaviensis</name>
    <dbReference type="NCBI Taxonomy" id="44752"/>
    <lineage>
        <taxon>Bacteria</taxon>
        <taxon>Bacillati</taxon>
        <taxon>Actinomycetota</taxon>
        <taxon>Actinomycetes</taxon>
        <taxon>Mycobacteriales</taxon>
        <taxon>Nocardiaceae</taxon>
        <taxon>Rhodococcus</taxon>
    </lineage>
</organism>
<accession>A0A402BZE7</accession>
<keyword evidence="2" id="KW-1185">Reference proteome</keyword>
<evidence type="ECO:0000313" key="1">
    <source>
        <dbReference type="EMBL" id="GCE36711.1"/>
    </source>
</evidence>
<gene>
    <name evidence="1" type="ORF">Rhow_003315</name>
</gene>
<comment type="caution">
    <text evidence="1">The sequence shown here is derived from an EMBL/GenBank/DDBJ whole genome shotgun (WGS) entry which is preliminary data.</text>
</comment>
<dbReference type="AlphaFoldDB" id="A0A402BZE7"/>
<evidence type="ECO:0000313" key="2">
    <source>
        <dbReference type="Proteomes" id="UP000287519"/>
    </source>
</evidence>
<protein>
    <submittedName>
        <fullName evidence="1">Uncharacterized protein</fullName>
    </submittedName>
</protein>
<sequence>MDEPRHGATRFRGTAAASEHTVAWNTVTVRHYPRPESVRRRRDQLSR</sequence>
<dbReference type="Proteomes" id="UP000287519">
    <property type="component" value="Unassembled WGS sequence"/>
</dbReference>
<name>A0A402BZE7_RHOWR</name>
<dbReference type="EMBL" id="BHYM01000003">
    <property type="protein sequence ID" value="GCE36711.1"/>
    <property type="molecule type" value="Genomic_DNA"/>
</dbReference>
<reference evidence="1 2" key="1">
    <citation type="submission" date="2018-11" db="EMBL/GenBank/DDBJ databases">
        <title>Microbial catabolism of amino acid.</title>
        <authorList>
            <person name="Hibi M."/>
            <person name="Ogawa J."/>
        </authorList>
    </citation>
    <scope>NUCLEOTIDE SEQUENCE [LARGE SCALE GENOMIC DNA]</scope>
    <source>
        <strain evidence="1 2">C31-06</strain>
    </source>
</reference>
<proteinExistence type="predicted"/>